<dbReference type="AlphaFoldDB" id="A0A2P6TV28"/>
<evidence type="ECO:0000256" key="4">
    <source>
        <dbReference type="ARBA" id="ARBA00022989"/>
    </source>
</evidence>
<feature type="transmembrane region" description="Helical" evidence="13">
    <location>
        <begin position="69"/>
        <end position="86"/>
    </location>
</feature>
<evidence type="ECO:0000256" key="9">
    <source>
        <dbReference type="ARBA" id="ARBA00047524"/>
    </source>
</evidence>
<feature type="transmembrane region" description="Helical" evidence="13">
    <location>
        <begin position="166"/>
        <end position="186"/>
    </location>
</feature>
<evidence type="ECO:0000256" key="13">
    <source>
        <dbReference type="SAM" id="Phobius"/>
    </source>
</evidence>
<proteinExistence type="inferred from homology"/>
<dbReference type="GO" id="GO:0051453">
    <property type="term" value="P:regulation of intracellular pH"/>
    <property type="evidence" value="ECO:0007669"/>
    <property type="project" value="TreeGrafter"/>
</dbReference>
<dbReference type="PANTHER" id="PTHR10110">
    <property type="entry name" value="SODIUM/HYDROGEN EXCHANGER"/>
    <property type="match status" value="1"/>
</dbReference>
<name>A0A2P6TV28_CHLSO</name>
<organism evidence="15 16">
    <name type="scientific">Chlorella sorokiniana</name>
    <name type="common">Freshwater green alga</name>
    <dbReference type="NCBI Taxonomy" id="3076"/>
    <lineage>
        <taxon>Eukaryota</taxon>
        <taxon>Viridiplantae</taxon>
        <taxon>Chlorophyta</taxon>
        <taxon>core chlorophytes</taxon>
        <taxon>Trebouxiophyceae</taxon>
        <taxon>Chlorellales</taxon>
        <taxon>Chlorellaceae</taxon>
        <taxon>Chlorella clade</taxon>
        <taxon>Chlorella</taxon>
    </lineage>
</organism>
<feature type="transmembrane region" description="Helical" evidence="13">
    <location>
        <begin position="251"/>
        <end position="279"/>
    </location>
</feature>
<sequence>MSSAESFVSAELLIVWTLLIVILTVSYVIQRKKFRALPPSSCAMLLGILAGIVTHIAGLAQPLRFSPAAFFYALLPPIVYQAGFSLKKRQFFANAGAILVYAILGTFISALVFGLATYLLVLLGIVRRSHLGGSPFIECLAYGSAISSIDPVATLAVLADMDVPPLLYNLVFGESVLNDAVAIVLFRSTADFVNKPFGVLTLPAILLRFCILAVGSMAIGVGVALACAAVLKRFNQMEPSGVEGTSYEIAIVVLGSYLAYLVAEVAGMSGIMALFFSGICHSHYTYYSASVSAQVTLRQFFEFLSFLSEMFVFAYLGLQVATMQHAFDFGLFFSGIPLAVLSRAANIGLCSRLINLWRTHKLPVPLQRMLLAVGLRGAVAYGLVVNLPRSDRPGETGIPAIETAALLIVVVTTLGLGSATGPLLRHFGLEGKDDADLYGMAWTEGLSDAMAPNNGGAVRMEVEPSSRFHDWFRDLDEGFLKPLFGGRQAGASFRGSYADLQLHGSEGNSPRRLEQRWQTQQAQQAQQAQQQGQGRQYGGGGGGGGAAQQGGGSARQHSFQREGQNVTVVEMEAPASHPGDASAGGLGKDGGGGGPGMI</sequence>
<evidence type="ECO:0000256" key="7">
    <source>
        <dbReference type="ARBA" id="ARBA00023136"/>
    </source>
</evidence>
<feature type="compositionally biased region" description="Gly residues" evidence="12">
    <location>
        <begin position="582"/>
        <end position="598"/>
    </location>
</feature>
<dbReference type="Gene3D" id="6.10.140.1330">
    <property type="match status" value="1"/>
</dbReference>
<keyword evidence="4 13" id="KW-1133">Transmembrane helix</keyword>
<evidence type="ECO:0000256" key="8">
    <source>
        <dbReference type="ARBA" id="ARBA00023201"/>
    </source>
</evidence>
<feature type="transmembrane region" description="Helical" evidence="13">
    <location>
        <begin position="300"/>
        <end position="318"/>
    </location>
</feature>
<feature type="region of interest" description="Disordered" evidence="12">
    <location>
        <begin position="500"/>
        <end position="563"/>
    </location>
</feature>
<feature type="region of interest" description="Disordered" evidence="12">
    <location>
        <begin position="575"/>
        <end position="598"/>
    </location>
</feature>
<comment type="subcellular location">
    <subcellularLocation>
        <location evidence="1">Membrane</location>
        <topology evidence="1">Multi-pass membrane protein</topology>
    </subcellularLocation>
</comment>
<dbReference type="Pfam" id="PF00999">
    <property type="entry name" value="Na_H_Exchanger"/>
    <property type="match status" value="1"/>
</dbReference>
<keyword evidence="6 11" id="KW-0406">Ion transport</keyword>
<feature type="domain" description="Cation/H+ exchanger transmembrane" evidence="14">
    <location>
        <begin position="21"/>
        <end position="425"/>
    </location>
</feature>
<dbReference type="PANTHER" id="PTHR10110:SF127">
    <property type="entry name" value="SODIUM_HYDROGEN EXCHANGER 5-RELATED"/>
    <property type="match status" value="1"/>
</dbReference>
<protein>
    <recommendedName>
        <fullName evidence="11">Sodium/hydrogen exchanger</fullName>
    </recommendedName>
</protein>
<comment type="caution">
    <text evidence="15">The sequence shown here is derived from an EMBL/GenBank/DDBJ whole genome shotgun (WGS) entry which is preliminary data.</text>
</comment>
<feature type="compositionally biased region" description="Gly residues" evidence="12">
    <location>
        <begin position="535"/>
        <end position="553"/>
    </location>
</feature>
<dbReference type="GO" id="GO:0005768">
    <property type="term" value="C:endosome"/>
    <property type="evidence" value="ECO:0007669"/>
    <property type="project" value="TreeGrafter"/>
</dbReference>
<dbReference type="OrthoDB" id="196264at2759"/>
<keyword evidence="5" id="KW-0915">Sodium</keyword>
<dbReference type="Proteomes" id="UP000239899">
    <property type="component" value="Unassembled WGS sequence"/>
</dbReference>
<evidence type="ECO:0000256" key="11">
    <source>
        <dbReference type="RuleBase" id="RU003722"/>
    </source>
</evidence>
<evidence type="ECO:0000256" key="2">
    <source>
        <dbReference type="ARBA" id="ARBA00022448"/>
    </source>
</evidence>
<feature type="transmembrane region" description="Helical" evidence="13">
    <location>
        <begin position="12"/>
        <end position="30"/>
    </location>
</feature>
<gene>
    <name evidence="15" type="ORF">C2E21_3384</name>
</gene>
<dbReference type="GO" id="GO:0005886">
    <property type="term" value="C:plasma membrane"/>
    <property type="evidence" value="ECO:0007669"/>
    <property type="project" value="TreeGrafter"/>
</dbReference>
<evidence type="ECO:0000313" key="15">
    <source>
        <dbReference type="EMBL" id="PRW57911.1"/>
    </source>
</evidence>
<dbReference type="NCBIfam" id="TIGR00840">
    <property type="entry name" value="b_cpa1"/>
    <property type="match status" value="1"/>
</dbReference>
<evidence type="ECO:0000256" key="6">
    <source>
        <dbReference type="ARBA" id="ARBA00023065"/>
    </source>
</evidence>
<keyword evidence="2 11" id="KW-0813">Transport</keyword>
<comment type="catalytic activity">
    <reaction evidence="9">
        <text>Na(+)(in) + H(+)(out) = Na(+)(out) + H(+)(in)</text>
        <dbReference type="Rhea" id="RHEA:29419"/>
        <dbReference type="ChEBI" id="CHEBI:15378"/>
        <dbReference type="ChEBI" id="CHEBI:29101"/>
    </reaction>
</comment>
<comment type="similarity">
    <text evidence="11">Belongs to the monovalent cation:proton antiporter 1 (CPA1) transporter (TC 2.A.36) family.</text>
</comment>
<feature type="transmembrane region" description="Helical" evidence="13">
    <location>
        <begin position="98"/>
        <end position="126"/>
    </location>
</feature>
<comment type="catalytic activity">
    <reaction evidence="10">
        <text>K(+)(in) + H(+)(out) = K(+)(out) + H(+)(in)</text>
        <dbReference type="Rhea" id="RHEA:29467"/>
        <dbReference type="ChEBI" id="CHEBI:15378"/>
        <dbReference type="ChEBI" id="CHEBI:29103"/>
    </reaction>
</comment>
<keyword evidence="7 13" id="KW-0472">Membrane</keyword>
<evidence type="ECO:0000256" key="3">
    <source>
        <dbReference type="ARBA" id="ARBA00022692"/>
    </source>
</evidence>
<dbReference type="GO" id="GO:0098719">
    <property type="term" value="P:sodium ion import across plasma membrane"/>
    <property type="evidence" value="ECO:0007669"/>
    <property type="project" value="TreeGrafter"/>
</dbReference>
<keyword evidence="3 11" id="KW-0812">Transmembrane</keyword>
<evidence type="ECO:0000256" key="12">
    <source>
        <dbReference type="SAM" id="MobiDB-lite"/>
    </source>
</evidence>
<dbReference type="EMBL" id="LHPG02000006">
    <property type="protein sequence ID" value="PRW57911.1"/>
    <property type="molecule type" value="Genomic_DNA"/>
</dbReference>
<dbReference type="PRINTS" id="PR01084">
    <property type="entry name" value="NAHEXCHNGR"/>
</dbReference>
<dbReference type="InterPro" id="IPR006153">
    <property type="entry name" value="Cation/H_exchanger_TM"/>
</dbReference>
<dbReference type="GO" id="GO:0015386">
    <property type="term" value="F:potassium:proton antiporter activity"/>
    <property type="evidence" value="ECO:0007669"/>
    <property type="project" value="TreeGrafter"/>
</dbReference>
<feature type="compositionally biased region" description="Low complexity" evidence="12">
    <location>
        <begin position="520"/>
        <end position="534"/>
    </location>
</feature>
<keyword evidence="8 11" id="KW-0739">Sodium transport</keyword>
<accession>A0A2P6TV28</accession>
<evidence type="ECO:0000256" key="1">
    <source>
        <dbReference type="ARBA" id="ARBA00004141"/>
    </source>
</evidence>
<dbReference type="GO" id="GO:0015385">
    <property type="term" value="F:sodium:proton antiporter activity"/>
    <property type="evidence" value="ECO:0007669"/>
    <property type="project" value="InterPro"/>
</dbReference>
<evidence type="ECO:0000256" key="5">
    <source>
        <dbReference type="ARBA" id="ARBA00023053"/>
    </source>
</evidence>
<keyword evidence="16" id="KW-1185">Reference proteome</keyword>
<dbReference type="InterPro" id="IPR004709">
    <property type="entry name" value="NaH_exchanger"/>
</dbReference>
<keyword evidence="11" id="KW-0050">Antiport</keyword>
<dbReference type="InterPro" id="IPR018422">
    <property type="entry name" value="Cation/H_exchanger_CPA1"/>
</dbReference>
<evidence type="ECO:0000259" key="14">
    <source>
        <dbReference type="Pfam" id="PF00999"/>
    </source>
</evidence>
<feature type="transmembrane region" description="Helical" evidence="13">
    <location>
        <begin position="206"/>
        <end position="231"/>
    </location>
</feature>
<evidence type="ECO:0000313" key="16">
    <source>
        <dbReference type="Proteomes" id="UP000239899"/>
    </source>
</evidence>
<evidence type="ECO:0000256" key="10">
    <source>
        <dbReference type="ARBA" id="ARBA00047912"/>
    </source>
</evidence>
<reference evidence="15 16" key="1">
    <citation type="journal article" date="2018" name="Plant J.">
        <title>Genome sequences of Chlorella sorokiniana UTEX 1602 and Micractinium conductrix SAG 241.80: implications to maltose excretion by a green alga.</title>
        <authorList>
            <person name="Arriola M.B."/>
            <person name="Velmurugan N."/>
            <person name="Zhang Y."/>
            <person name="Plunkett M.H."/>
            <person name="Hondzo H."/>
            <person name="Barney B.M."/>
        </authorList>
    </citation>
    <scope>NUCLEOTIDE SEQUENCE [LARGE SCALE GENOMIC DNA]</scope>
    <source>
        <strain evidence="16">UTEX 1602</strain>
    </source>
</reference>
<feature type="transmembrane region" description="Helical" evidence="13">
    <location>
        <begin position="42"/>
        <end position="63"/>
    </location>
</feature>